<dbReference type="GO" id="GO:0016746">
    <property type="term" value="F:acyltransferase activity"/>
    <property type="evidence" value="ECO:0007669"/>
    <property type="project" value="UniProtKB-KW"/>
</dbReference>
<sequence length="199" mass="21410">MAVDRPVQKIRRTRRARFLRLLGSVLDPRAWAHLLKIVNFYNYTHVQELRAADVDRSANIAPTAGFANGRNLRIGARVTVGAYCQIWAGSGRARIVIGDDTLLGPDVMMTAANYRFNDGSPLARQAMNEADILIGCDCWIGRGTTVLAGARIGDGAVIGANSVVRGTVPPFAIMAGSPARVVGTRSCGAMPENEWEESA</sequence>
<organism evidence="4 5">
    <name type="scientific">Palleronia abyssalis</name>
    <dbReference type="NCBI Taxonomy" id="1501240"/>
    <lineage>
        <taxon>Bacteria</taxon>
        <taxon>Pseudomonadati</taxon>
        <taxon>Pseudomonadota</taxon>
        <taxon>Alphaproteobacteria</taxon>
        <taxon>Rhodobacterales</taxon>
        <taxon>Roseobacteraceae</taxon>
        <taxon>Palleronia</taxon>
    </lineage>
</organism>
<dbReference type="Pfam" id="PF00132">
    <property type="entry name" value="Hexapep"/>
    <property type="match status" value="1"/>
</dbReference>
<keyword evidence="3 4" id="KW-0012">Acyltransferase</keyword>
<evidence type="ECO:0000256" key="3">
    <source>
        <dbReference type="ARBA" id="ARBA00023315"/>
    </source>
</evidence>
<reference evidence="4 5" key="1">
    <citation type="submission" date="2018-03" db="EMBL/GenBank/DDBJ databases">
        <authorList>
            <person name="Keele B.F."/>
        </authorList>
    </citation>
    <scope>NUCLEOTIDE SEQUENCE [LARGE SCALE GENOMIC DNA]</scope>
    <source>
        <strain evidence="4 5">CECT 8504</strain>
    </source>
</reference>
<evidence type="ECO:0000256" key="1">
    <source>
        <dbReference type="ARBA" id="ARBA00022679"/>
    </source>
</evidence>
<dbReference type="CDD" id="cd04647">
    <property type="entry name" value="LbH_MAT_like"/>
    <property type="match status" value="1"/>
</dbReference>
<dbReference type="EMBL" id="ONZF01000002">
    <property type="protein sequence ID" value="SPJ23490.1"/>
    <property type="molecule type" value="Genomic_DNA"/>
</dbReference>
<proteinExistence type="predicted"/>
<dbReference type="Gene3D" id="2.160.10.10">
    <property type="entry name" value="Hexapeptide repeat proteins"/>
    <property type="match status" value="1"/>
</dbReference>
<dbReference type="AlphaFoldDB" id="A0A2R8BTN0"/>
<protein>
    <submittedName>
        <fullName evidence="4">Acetyltransferase</fullName>
        <ecNumber evidence="4">2.3.1.-</ecNumber>
    </submittedName>
</protein>
<gene>
    <name evidence="4" type="ORF">PAA8504_01301</name>
</gene>
<keyword evidence="1 4" id="KW-0808">Transferase</keyword>
<dbReference type="EC" id="2.3.1.-" evidence="4"/>
<dbReference type="PROSITE" id="PS00101">
    <property type="entry name" value="HEXAPEP_TRANSFERASES"/>
    <property type="match status" value="1"/>
</dbReference>
<dbReference type="InterPro" id="IPR011004">
    <property type="entry name" value="Trimer_LpxA-like_sf"/>
</dbReference>
<accession>A0A2R8BTN0</accession>
<dbReference type="PANTHER" id="PTHR23416">
    <property type="entry name" value="SIALIC ACID SYNTHASE-RELATED"/>
    <property type="match status" value="1"/>
</dbReference>
<evidence type="ECO:0000313" key="5">
    <source>
        <dbReference type="Proteomes" id="UP000244912"/>
    </source>
</evidence>
<evidence type="ECO:0000256" key="2">
    <source>
        <dbReference type="ARBA" id="ARBA00022737"/>
    </source>
</evidence>
<evidence type="ECO:0000313" key="4">
    <source>
        <dbReference type="EMBL" id="SPJ23490.1"/>
    </source>
</evidence>
<keyword evidence="2" id="KW-0677">Repeat</keyword>
<dbReference type="SUPFAM" id="SSF51161">
    <property type="entry name" value="Trimeric LpxA-like enzymes"/>
    <property type="match status" value="1"/>
</dbReference>
<dbReference type="Proteomes" id="UP000244912">
    <property type="component" value="Unassembled WGS sequence"/>
</dbReference>
<keyword evidence="5" id="KW-1185">Reference proteome</keyword>
<dbReference type="InterPro" id="IPR051159">
    <property type="entry name" value="Hexapeptide_acetyltransf"/>
</dbReference>
<dbReference type="InterPro" id="IPR001451">
    <property type="entry name" value="Hexapep"/>
</dbReference>
<dbReference type="InterPro" id="IPR018357">
    <property type="entry name" value="Hexapep_transf_CS"/>
</dbReference>
<dbReference type="OrthoDB" id="9815592at2"/>
<name>A0A2R8BTN0_9RHOB</name>